<evidence type="ECO:0000313" key="2">
    <source>
        <dbReference type="Proteomes" id="UP000310158"/>
    </source>
</evidence>
<accession>A0A4S4LK77</accession>
<dbReference type="Proteomes" id="UP000310158">
    <property type="component" value="Unassembled WGS sequence"/>
</dbReference>
<organism evidence="1 2">
    <name type="scientific">Bondarzewia mesenterica</name>
    <dbReference type="NCBI Taxonomy" id="1095465"/>
    <lineage>
        <taxon>Eukaryota</taxon>
        <taxon>Fungi</taxon>
        <taxon>Dikarya</taxon>
        <taxon>Basidiomycota</taxon>
        <taxon>Agaricomycotina</taxon>
        <taxon>Agaricomycetes</taxon>
        <taxon>Russulales</taxon>
        <taxon>Bondarzewiaceae</taxon>
        <taxon>Bondarzewia</taxon>
    </lineage>
</organism>
<protein>
    <submittedName>
        <fullName evidence="1">Uncharacterized protein</fullName>
    </submittedName>
</protein>
<keyword evidence="2" id="KW-1185">Reference proteome</keyword>
<comment type="caution">
    <text evidence="1">The sequence shown here is derived from an EMBL/GenBank/DDBJ whole genome shotgun (WGS) entry which is preliminary data.</text>
</comment>
<proteinExistence type="predicted"/>
<name>A0A4S4LK77_9AGAM</name>
<sequence length="105" mass="11198">MSVFPTLPVPTPTYLPPPAPPSSALIHHVLPRTPAPSAVKPPSHWSTESTQAVHLLSSSPPAVVVQPVPRLIPSWFINNAPFPILPNSSFLVQCRSSSSIPITVI</sequence>
<reference evidence="1 2" key="1">
    <citation type="submission" date="2019-02" db="EMBL/GenBank/DDBJ databases">
        <title>Genome sequencing of the rare red list fungi Bondarzewia mesenterica.</title>
        <authorList>
            <person name="Buettner E."/>
            <person name="Kellner H."/>
        </authorList>
    </citation>
    <scope>NUCLEOTIDE SEQUENCE [LARGE SCALE GENOMIC DNA]</scope>
    <source>
        <strain evidence="1 2">DSM 108281</strain>
    </source>
</reference>
<evidence type="ECO:0000313" key="1">
    <source>
        <dbReference type="EMBL" id="THH12482.1"/>
    </source>
</evidence>
<dbReference type="AlphaFoldDB" id="A0A4S4LK77"/>
<dbReference type="EMBL" id="SGPL01000458">
    <property type="protein sequence ID" value="THH12482.1"/>
    <property type="molecule type" value="Genomic_DNA"/>
</dbReference>
<gene>
    <name evidence="1" type="ORF">EW146_g7656</name>
</gene>